<gene>
    <name evidence="1" type="ORF">BV25DRAFT_1798549</name>
</gene>
<evidence type="ECO:0000313" key="1">
    <source>
        <dbReference type="EMBL" id="KAI0065520.1"/>
    </source>
</evidence>
<comment type="caution">
    <text evidence="1">The sequence shown here is derived from an EMBL/GenBank/DDBJ whole genome shotgun (WGS) entry which is preliminary data.</text>
</comment>
<evidence type="ECO:0000313" key="2">
    <source>
        <dbReference type="Proteomes" id="UP000814140"/>
    </source>
</evidence>
<organism evidence="1 2">
    <name type="scientific">Artomyces pyxidatus</name>
    <dbReference type="NCBI Taxonomy" id="48021"/>
    <lineage>
        <taxon>Eukaryota</taxon>
        <taxon>Fungi</taxon>
        <taxon>Dikarya</taxon>
        <taxon>Basidiomycota</taxon>
        <taxon>Agaricomycotina</taxon>
        <taxon>Agaricomycetes</taxon>
        <taxon>Russulales</taxon>
        <taxon>Auriscalpiaceae</taxon>
        <taxon>Artomyces</taxon>
    </lineage>
</organism>
<sequence>MHLLCSFVFALASVRLALGSLPGKIYGVNLGSWLVLEAWMLPAEWEAMGGQSCADCTSCIATESAFATAYPNTVDEEFAKHWSTWFTQDHVNQLKAAGINTVRVPLGYWIVEALVDRPAEAYPRGGIKFLSQGLQWLRDADMRVILDHHALPGVQTPGQMFTGNCTSDVQFYTPYNYGRALTWTAVMTALSHIHPNFASVFALEAINEPIMDASMTPGYGTFQQNFVKTVRAMELLLGIPISGFTLDLPEPLSSLNLTSAFSMASASDKTGLFSAEVTQAIQSAIPILLGMEVDLGLSDILNLGLLQSHGGGWEPLTTNFMDINWQYDNPSNPASAAIGPQGYDNHLYYSSCLQGVADANPDAYMQSTCNLDRVQNDAALGNSPLWFGEWALPTQFNATDDFLFMWADAQKLAYSQGAGWLYWNFKVETSDAAGDLGRQWQRTFTRSYLEGLARGYLTQDPSAVHNPHVCDPYKTNSTGSSRK</sequence>
<reference evidence="1" key="1">
    <citation type="submission" date="2021-03" db="EMBL/GenBank/DDBJ databases">
        <authorList>
            <consortium name="DOE Joint Genome Institute"/>
            <person name="Ahrendt S."/>
            <person name="Looney B.P."/>
            <person name="Miyauchi S."/>
            <person name="Morin E."/>
            <person name="Drula E."/>
            <person name="Courty P.E."/>
            <person name="Chicoki N."/>
            <person name="Fauchery L."/>
            <person name="Kohler A."/>
            <person name="Kuo A."/>
            <person name="Labutti K."/>
            <person name="Pangilinan J."/>
            <person name="Lipzen A."/>
            <person name="Riley R."/>
            <person name="Andreopoulos W."/>
            <person name="He G."/>
            <person name="Johnson J."/>
            <person name="Barry K.W."/>
            <person name="Grigoriev I.V."/>
            <person name="Nagy L."/>
            <person name="Hibbett D."/>
            <person name="Henrissat B."/>
            <person name="Matheny P.B."/>
            <person name="Labbe J."/>
            <person name="Martin F."/>
        </authorList>
    </citation>
    <scope>NUCLEOTIDE SEQUENCE</scope>
    <source>
        <strain evidence="1">HHB10654</strain>
    </source>
</reference>
<dbReference type="Proteomes" id="UP000814140">
    <property type="component" value="Unassembled WGS sequence"/>
</dbReference>
<reference evidence="1" key="2">
    <citation type="journal article" date="2022" name="New Phytol.">
        <title>Evolutionary transition to the ectomycorrhizal habit in the genomes of a hyperdiverse lineage of mushroom-forming fungi.</title>
        <authorList>
            <person name="Looney B."/>
            <person name="Miyauchi S."/>
            <person name="Morin E."/>
            <person name="Drula E."/>
            <person name="Courty P.E."/>
            <person name="Kohler A."/>
            <person name="Kuo A."/>
            <person name="LaButti K."/>
            <person name="Pangilinan J."/>
            <person name="Lipzen A."/>
            <person name="Riley R."/>
            <person name="Andreopoulos W."/>
            <person name="He G."/>
            <person name="Johnson J."/>
            <person name="Nolan M."/>
            <person name="Tritt A."/>
            <person name="Barry K.W."/>
            <person name="Grigoriev I.V."/>
            <person name="Nagy L.G."/>
            <person name="Hibbett D."/>
            <person name="Henrissat B."/>
            <person name="Matheny P.B."/>
            <person name="Labbe J."/>
            <person name="Martin F.M."/>
        </authorList>
    </citation>
    <scope>NUCLEOTIDE SEQUENCE</scope>
    <source>
        <strain evidence="1">HHB10654</strain>
    </source>
</reference>
<keyword evidence="2" id="KW-1185">Reference proteome</keyword>
<keyword evidence="1" id="KW-0378">Hydrolase</keyword>
<dbReference type="EMBL" id="MU277195">
    <property type="protein sequence ID" value="KAI0065520.1"/>
    <property type="molecule type" value="Genomic_DNA"/>
</dbReference>
<proteinExistence type="predicted"/>
<name>A0ACB8TBW7_9AGAM</name>
<protein>
    <submittedName>
        <fullName evidence="1">Glycoside hydrolase family 5 protein</fullName>
    </submittedName>
</protein>
<accession>A0ACB8TBW7</accession>